<gene>
    <name evidence="1" type="ORF">IE53DRAFT_386254</name>
</gene>
<protein>
    <submittedName>
        <fullName evidence="1">Uncharacterized protein</fullName>
    </submittedName>
</protein>
<name>A0ACD0P030_9BASI</name>
<dbReference type="Proteomes" id="UP000245626">
    <property type="component" value="Unassembled WGS sequence"/>
</dbReference>
<dbReference type="EMBL" id="KZ819848">
    <property type="protein sequence ID" value="PWN51376.1"/>
    <property type="molecule type" value="Genomic_DNA"/>
</dbReference>
<evidence type="ECO:0000313" key="1">
    <source>
        <dbReference type="EMBL" id="PWN51376.1"/>
    </source>
</evidence>
<keyword evidence="2" id="KW-1185">Reference proteome</keyword>
<evidence type="ECO:0000313" key="2">
    <source>
        <dbReference type="Proteomes" id="UP000245626"/>
    </source>
</evidence>
<proteinExistence type="predicted"/>
<sequence>MKTALQNTSRSKPSKGSSLAKRLFQVRVKPSTFSDDQRWSNKDMDPIHPSEWKWSELDFINYWATDMFALPLWSTISTVVGLGFTAREAVPITFFGFLLCACVITWTSALGSQYRISFPVAARSAFGMRGSILPILARCFVALMWLAILTFQGAGLVEQMIIAVVPGFGRMENPFPPSANITPPELISFFLYWFLQTGLSYLPIPKLRWLFTIKALIVPPTFLAMLIWASVVTKGTGGPLVRGASTASSYKHGSAFAALTALNAVCGLFSSLSVNMPDFGRYSRNDSIGWSQYLALPIFGTVGALTPIFVTSAGLELWGEVIWDFPTLLSHFDSRALKFLCGLSFLIATLGNQIAADSVPFCNDSIAVWPSRLDRFRANTFAAVFCVAVTPWNIVRSGSAFVTFLGGYGSYTSCIAAILAADFFLVKKQRLDVHQLYKDRGIYWYTAGFNWRAFLAFGCG</sequence>
<organism evidence="1 2">
    <name type="scientific">Violaceomyces palustris</name>
    <dbReference type="NCBI Taxonomy" id="1673888"/>
    <lineage>
        <taxon>Eukaryota</taxon>
        <taxon>Fungi</taxon>
        <taxon>Dikarya</taxon>
        <taxon>Basidiomycota</taxon>
        <taxon>Ustilaginomycotina</taxon>
        <taxon>Ustilaginomycetes</taxon>
        <taxon>Violaceomycetales</taxon>
        <taxon>Violaceomycetaceae</taxon>
        <taxon>Violaceomyces</taxon>
    </lineage>
</organism>
<accession>A0ACD0P030</accession>
<reference evidence="1 2" key="1">
    <citation type="journal article" date="2018" name="Mol. Biol. Evol.">
        <title>Broad Genomic Sampling Reveals a Smut Pathogenic Ancestry of the Fungal Clade Ustilaginomycotina.</title>
        <authorList>
            <person name="Kijpornyongpan T."/>
            <person name="Mondo S.J."/>
            <person name="Barry K."/>
            <person name="Sandor L."/>
            <person name="Lee J."/>
            <person name="Lipzen A."/>
            <person name="Pangilinan J."/>
            <person name="LaButti K."/>
            <person name="Hainaut M."/>
            <person name="Henrissat B."/>
            <person name="Grigoriev I.V."/>
            <person name="Spatafora J.W."/>
            <person name="Aime M.C."/>
        </authorList>
    </citation>
    <scope>NUCLEOTIDE SEQUENCE [LARGE SCALE GENOMIC DNA]</scope>
    <source>
        <strain evidence="1 2">SA 807</strain>
    </source>
</reference>